<dbReference type="SUPFAM" id="SSF53448">
    <property type="entry name" value="Nucleotide-diphospho-sugar transferases"/>
    <property type="match status" value="1"/>
</dbReference>
<dbReference type="PANTHER" id="PTHR12526">
    <property type="entry name" value="GLYCOSYLTRANSFERASE"/>
    <property type="match status" value="1"/>
</dbReference>
<dbReference type="eggNOG" id="COG0438">
    <property type="taxonomic scope" value="Bacteria"/>
</dbReference>
<gene>
    <name evidence="5" type="ORF">GOACH_03_00610</name>
</gene>
<evidence type="ECO:0000256" key="2">
    <source>
        <dbReference type="ARBA" id="ARBA00022679"/>
    </source>
</evidence>
<dbReference type="Gene3D" id="3.90.550.10">
    <property type="entry name" value="Spore Coat Polysaccharide Biosynthesis Protein SpsA, Chain A"/>
    <property type="match status" value="1"/>
</dbReference>
<keyword evidence="2 5" id="KW-0808">Transferase</keyword>
<dbReference type="GO" id="GO:0016757">
    <property type="term" value="F:glycosyltransferase activity"/>
    <property type="evidence" value="ECO:0007669"/>
    <property type="project" value="UniProtKB-KW"/>
</dbReference>
<dbReference type="Pfam" id="PF00534">
    <property type="entry name" value="Glycos_transf_1"/>
    <property type="match status" value="1"/>
</dbReference>
<dbReference type="InterPro" id="IPR029044">
    <property type="entry name" value="Nucleotide-diphossugar_trans"/>
</dbReference>
<accession>L7KDV4</accession>
<dbReference type="CDD" id="cd03801">
    <property type="entry name" value="GT4_PimA-like"/>
    <property type="match status" value="1"/>
</dbReference>
<reference evidence="5 6" key="1">
    <citation type="submission" date="2012-12" db="EMBL/GenBank/DDBJ databases">
        <title>Whole genome shotgun sequence of Gordonia aichiensis NBRC 108223.</title>
        <authorList>
            <person name="Isaki-Nakamura S."/>
            <person name="Hosoyama A."/>
            <person name="Tsuchikane K."/>
            <person name="Ando Y."/>
            <person name="Baba S."/>
            <person name="Ohji S."/>
            <person name="Hamada M."/>
            <person name="Tamura T."/>
            <person name="Yamazoe A."/>
            <person name="Yamazaki S."/>
            <person name="Fujita N."/>
        </authorList>
    </citation>
    <scope>NUCLEOTIDE SEQUENCE [LARGE SCALE GENOMIC DNA]</scope>
    <source>
        <strain evidence="5 6">NBRC 108223</strain>
    </source>
</reference>
<dbReference type="EMBL" id="BANR01000003">
    <property type="protein sequence ID" value="GAC47045.1"/>
    <property type="molecule type" value="Genomic_DNA"/>
</dbReference>
<feature type="domain" description="Glycosyl transferase family 1" evidence="3">
    <location>
        <begin position="475"/>
        <end position="632"/>
    </location>
</feature>
<evidence type="ECO:0000259" key="3">
    <source>
        <dbReference type="Pfam" id="PF00534"/>
    </source>
</evidence>
<dbReference type="RefSeq" id="WP_005169564.1">
    <property type="nucleotide sequence ID" value="NZ_BANR01000003.1"/>
</dbReference>
<dbReference type="eggNOG" id="COG1216">
    <property type="taxonomic scope" value="Bacteria"/>
</dbReference>
<dbReference type="InterPro" id="IPR028098">
    <property type="entry name" value="Glyco_trans_4-like_N"/>
</dbReference>
<organism evidence="5 6">
    <name type="scientific">Gordonia aichiensis NBRC 108223</name>
    <dbReference type="NCBI Taxonomy" id="1220583"/>
    <lineage>
        <taxon>Bacteria</taxon>
        <taxon>Bacillati</taxon>
        <taxon>Actinomycetota</taxon>
        <taxon>Actinomycetes</taxon>
        <taxon>Mycobacteriales</taxon>
        <taxon>Gordoniaceae</taxon>
        <taxon>Gordonia</taxon>
    </lineage>
</organism>
<evidence type="ECO:0000256" key="1">
    <source>
        <dbReference type="ARBA" id="ARBA00022676"/>
    </source>
</evidence>
<dbReference type="Pfam" id="PF13439">
    <property type="entry name" value="Glyco_transf_4"/>
    <property type="match status" value="1"/>
</dbReference>
<feature type="domain" description="Glycosyltransferase subfamily 4-like N-terminal" evidence="4">
    <location>
        <begin position="321"/>
        <end position="463"/>
    </location>
</feature>
<dbReference type="InterPro" id="IPR001296">
    <property type="entry name" value="Glyco_trans_1"/>
</dbReference>
<sequence length="660" mass="72990">MSDKSASDHISSDPSDAFDVLIVAYKNPRMLEECLRSVATFLPESRIAVWDNSGPEYDRVRALSVDFAEVDWHLDSPNVGFAAAVNRLARTTEGRNFLLLNPDAVLLCDLHRTRELIRESDVAAAAPLIREPGGSENIRSWDVAHRPTGLFGRWVDKSGYAPDLRTSRLGTVIGSLYPSMPDEVSGYLTGACLAINARAWAEVGEFDEEFFLYGEEEQWQRRAVDAGYRLRLADEPGIIHAGHGTVADDASASRRSADLLRANIALNVEQVRGKRAADTYIAGCSLLDRVQRSVRATRASYRRAVTGDRPSVVITTNTLGYGGAERQHALLATELDRRGYHVTIVCIQRLGPLVAEIPASVRVIRQPWWLPMVDVGYEDSVLITGDTNTETGFATLWRAAGRRRRWLVGAHIPPEPDAPTYSAPLARAMARADGFIALSPAHWTEATRHQHLNERVFIAPNGVMSEQQQRRLPVVERTFDKPLRLVMLSRIVEHKNPHVLVQALDGLREFDWELDIFGDGPDRHRLEALTPADLVDRVRWRGWSPGPDHAFADADVVCVPSGSEAFPLVIVEAMARSLPVIATDVCAVGDMLDEGDAGVLVPEPTVDAWRSVLRRIFEDPSQLTTLSANGFKRCLANYTVDAMADAYEEAITGLLERATS</sequence>
<protein>
    <submittedName>
        <fullName evidence="5">Putative glycosyltransferase</fullName>
    </submittedName>
</protein>
<keyword evidence="1" id="KW-0328">Glycosyltransferase</keyword>
<dbReference type="STRING" id="1220583.GOACH_03_00610"/>
<evidence type="ECO:0000313" key="5">
    <source>
        <dbReference type="EMBL" id="GAC47045.1"/>
    </source>
</evidence>
<dbReference type="Gene3D" id="3.40.50.2000">
    <property type="entry name" value="Glycogen Phosphorylase B"/>
    <property type="match status" value="2"/>
</dbReference>
<dbReference type="AlphaFoldDB" id="L7KDV4"/>
<dbReference type="SUPFAM" id="SSF53756">
    <property type="entry name" value="UDP-Glycosyltransferase/glycogen phosphorylase"/>
    <property type="match status" value="1"/>
</dbReference>
<evidence type="ECO:0000313" key="6">
    <source>
        <dbReference type="Proteomes" id="UP000010988"/>
    </source>
</evidence>
<evidence type="ECO:0000259" key="4">
    <source>
        <dbReference type="Pfam" id="PF13439"/>
    </source>
</evidence>
<proteinExistence type="predicted"/>
<dbReference type="Proteomes" id="UP000010988">
    <property type="component" value="Unassembled WGS sequence"/>
</dbReference>
<keyword evidence="6" id="KW-1185">Reference proteome</keyword>
<name>L7KDV4_9ACTN</name>
<comment type="caution">
    <text evidence="5">The sequence shown here is derived from an EMBL/GenBank/DDBJ whole genome shotgun (WGS) entry which is preliminary data.</text>
</comment>